<dbReference type="SUPFAM" id="SSF56784">
    <property type="entry name" value="HAD-like"/>
    <property type="match status" value="1"/>
</dbReference>
<dbReference type="PRINTS" id="PR00119">
    <property type="entry name" value="CATATPASE"/>
</dbReference>
<evidence type="ECO:0000256" key="1">
    <source>
        <dbReference type="ARBA" id="ARBA00004141"/>
    </source>
</evidence>
<dbReference type="Pfam" id="PF00122">
    <property type="entry name" value="E1-E2_ATPase"/>
    <property type="match status" value="1"/>
</dbReference>
<dbReference type="SFLD" id="SFLDS00003">
    <property type="entry name" value="Haloacid_Dehalogenase"/>
    <property type="match status" value="1"/>
</dbReference>
<dbReference type="InterPro" id="IPR044492">
    <property type="entry name" value="P_typ_ATPase_HD_dom"/>
</dbReference>
<evidence type="ECO:0000256" key="6">
    <source>
        <dbReference type="ARBA" id="ARBA00022989"/>
    </source>
</evidence>
<dbReference type="InterPro" id="IPR006068">
    <property type="entry name" value="ATPase_P-typ_cation-transptr_C"/>
</dbReference>
<feature type="transmembrane region" description="Helical" evidence="8">
    <location>
        <begin position="66"/>
        <end position="82"/>
    </location>
</feature>
<feature type="transmembrane region" description="Helical" evidence="8">
    <location>
        <begin position="244"/>
        <end position="271"/>
    </location>
</feature>
<dbReference type="PRINTS" id="PR00120">
    <property type="entry name" value="HATPASE"/>
</dbReference>
<dbReference type="SUPFAM" id="SSF81653">
    <property type="entry name" value="Calcium ATPase, transduction domain A"/>
    <property type="match status" value="1"/>
</dbReference>
<comment type="caution">
    <text evidence="10">The sequence shown here is derived from an EMBL/GenBank/DDBJ whole genome shotgun (WGS) entry which is preliminary data.</text>
</comment>
<keyword evidence="6 8" id="KW-1133">Transmembrane helix</keyword>
<dbReference type="InterPro" id="IPR004014">
    <property type="entry name" value="ATPase_P-typ_cation-transptr_N"/>
</dbReference>
<dbReference type="Pfam" id="PF00689">
    <property type="entry name" value="Cation_ATPase_C"/>
    <property type="match status" value="1"/>
</dbReference>
<dbReference type="InterPro" id="IPR023214">
    <property type="entry name" value="HAD_sf"/>
</dbReference>
<keyword evidence="2 8" id="KW-0812">Transmembrane</keyword>
<dbReference type="InterPro" id="IPR023298">
    <property type="entry name" value="ATPase_P-typ_TM_dom_sf"/>
</dbReference>
<dbReference type="Pfam" id="PF00690">
    <property type="entry name" value="Cation_ATPase_N"/>
    <property type="match status" value="1"/>
</dbReference>
<keyword evidence="11" id="KW-1185">Reference proteome</keyword>
<evidence type="ECO:0000256" key="3">
    <source>
        <dbReference type="ARBA" id="ARBA00022741"/>
    </source>
</evidence>
<protein>
    <submittedName>
        <fullName evidence="10">Cation-translocating P-type ATPase</fullName>
    </submittedName>
</protein>
<dbReference type="InterPro" id="IPR001757">
    <property type="entry name" value="P_typ_ATPase"/>
</dbReference>
<keyword evidence="4" id="KW-0067">ATP-binding</keyword>
<dbReference type="InterPro" id="IPR008250">
    <property type="entry name" value="ATPase_P-typ_transduc_dom_A_sf"/>
</dbReference>
<keyword evidence="7 8" id="KW-0472">Membrane</keyword>
<reference evidence="10 11" key="1">
    <citation type="submission" date="2023-11" db="EMBL/GenBank/DDBJ databases">
        <title>Draft genome of Azohydromonas lata strain H1 (DSM1123), a polyhydroxyalkanoate producer.</title>
        <authorList>
            <person name="Traversa D."/>
            <person name="D'Addabbo P."/>
            <person name="Pazzani C."/>
            <person name="Manzari C."/>
            <person name="Chiara M."/>
            <person name="Scrascia M."/>
        </authorList>
    </citation>
    <scope>NUCLEOTIDE SEQUENCE [LARGE SCALE GENOMIC DNA]</scope>
    <source>
        <strain evidence="10 11">H1</strain>
    </source>
</reference>
<dbReference type="Gene3D" id="3.40.50.1000">
    <property type="entry name" value="HAD superfamily/HAD-like"/>
    <property type="match status" value="1"/>
</dbReference>
<proteinExistence type="predicted"/>
<evidence type="ECO:0000259" key="9">
    <source>
        <dbReference type="SMART" id="SM00831"/>
    </source>
</evidence>
<name>A0ABU5ID91_9BURK</name>
<dbReference type="SMART" id="SM00831">
    <property type="entry name" value="Cation_ATPase_N"/>
    <property type="match status" value="1"/>
</dbReference>
<accession>A0ABU5ID91</accession>
<dbReference type="PROSITE" id="PS00154">
    <property type="entry name" value="ATPASE_E1_E2"/>
    <property type="match status" value="1"/>
</dbReference>
<dbReference type="RefSeq" id="WP_322465222.1">
    <property type="nucleotide sequence ID" value="NZ_JAXOJX010000011.1"/>
</dbReference>
<dbReference type="Gene3D" id="2.70.150.10">
    <property type="entry name" value="Calcium-transporting ATPase, cytoplasmic transduction domain A"/>
    <property type="match status" value="1"/>
</dbReference>
<dbReference type="InterPro" id="IPR036412">
    <property type="entry name" value="HAD-like_sf"/>
</dbReference>
<evidence type="ECO:0000256" key="4">
    <source>
        <dbReference type="ARBA" id="ARBA00022840"/>
    </source>
</evidence>
<evidence type="ECO:0000256" key="2">
    <source>
        <dbReference type="ARBA" id="ARBA00022692"/>
    </source>
</evidence>
<feature type="transmembrane region" description="Helical" evidence="8">
    <location>
        <begin position="630"/>
        <end position="651"/>
    </location>
</feature>
<keyword evidence="3" id="KW-0547">Nucleotide-binding</keyword>
<dbReference type="InterPro" id="IPR059000">
    <property type="entry name" value="ATPase_P-type_domA"/>
</dbReference>
<evidence type="ECO:0000256" key="8">
    <source>
        <dbReference type="SAM" id="Phobius"/>
    </source>
</evidence>
<dbReference type="Gene3D" id="3.40.1110.10">
    <property type="entry name" value="Calcium-transporting ATPase, cytoplasmic domain N"/>
    <property type="match status" value="1"/>
</dbReference>
<feature type="transmembrane region" description="Helical" evidence="8">
    <location>
        <begin position="804"/>
        <end position="823"/>
    </location>
</feature>
<evidence type="ECO:0000313" key="11">
    <source>
        <dbReference type="Proteomes" id="UP001293718"/>
    </source>
</evidence>
<dbReference type="SFLD" id="SFLDG00002">
    <property type="entry name" value="C1.7:_P-type_atpase_like"/>
    <property type="match status" value="1"/>
</dbReference>
<evidence type="ECO:0000313" key="10">
    <source>
        <dbReference type="EMBL" id="MDZ5456789.1"/>
    </source>
</evidence>
<feature type="transmembrane region" description="Helical" evidence="8">
    <location>
        <begin position="774"/>
        <end position="798"/>
    </location>
</feature>
<comment type="subcellular location">
    <subcellularLocation>
        <location evidence="1">Membrane</location>
        <topology evidence="1">Multi-pass membrane protein</topology>
    </subcellularLocation>
</comment>
<dbReference type="SUPFAM" id="SSF81660">
    <property type="entry name" value="Metal cation-transporting ATPase, ATP-binding domain N"/>
    <property type="match status" value="1"/>
</dbReference>
<dbReference type="Pfam" id="PF00702">
    <property type="entry name" value="Hydrolase"/>
    <property type="match status" value="1"/>
</dbReference>
<keyword evidence="5" id="KW-1278">Translocase</keyword>
<feature type="transmembrane region" description="Helical" evidence="8">
    <location>
        <begin position="731"/>
        <end position="753"/>
    </location>
</feature>
<dbReference type="PANTHER" id="PTHR42861">
    <property type="entry name" value="CALCIUM-TRANSPORTING ATPASE"/>
    <property type="match status" value="1"/>
</dbReference>
<dbReference type="Proteomes" id="UP001293718">
    <property type="component" value="Unassembled WGS sequence"/>
</dbReference>
<feature type="transmembrane region" description="Helical" evidence="8">
    <location>
        <begin position="219"/>
        <end position="238"/>
    </location>
</feature>
<dbReference type="InterPro" id="IPR018303">
    <property type="entry name" value="ATPase_P-typ_P_site"/>
</dbReference>
<evidence type="ECO:0000256" key="7">
    <source>
        <dbReference type="ARBA" id="ARBA00023136"/>
    </source>
</evidence>
<organism evidence="10 11">
    <name type="scientific">Azohydromonas lata</name>
    <dbReference type="NCBI Taxonomy" id="45677"/>
    <lineage>
        <taxon>Bacteria</taxon>
        <taxon>Pseudomonadati</taxon>
        <taxon>Pseudomonadota</taxon>
        <taxon>Betaproteobacteria</taxon>
        <taxon>Burkholderiales</taxon>
        <taxon>Sphaerotilaceae</taxon>
        <taxon>Azohydromonas</taxon>
    </lineage>
</organism>
<gene>
    <name evidence="10" type="ORF">SM757_09415</name>
</gene>
<dbReference type="SUPFAM" id="SSF81665">
    <property type="entry name" value="Calcium ATPase, transmembrane domain M"/>
    <property type="match status" value="1"/>
</dbReference>
<dbReference type="Gene3D" id="1.20.1110.10">
    <property type="entry name" value="Calcium-transporting ATPase, transmembrane domain"/>
    <property type="match status" value="1"/>
</dbReference>
<dbReference type="InterPro" id="IPR023299">
    <property type="entry name" value="ATPase_P-typ_cyto_dom_N"/>
</dbReference>
<dbReference type="SFLD" id="SFLDF00027">
    <property type="entry name" value="p-type_atpase"/>
    <property type="match status" value="1"/>
</dbReference>
<feature type="domain" description="Cation-transporting P-type ATPase N-terminal" evidence="9">
    <location>
        <begin position="1"/>
        <end position="62"/>
    </location>
</feature>
<dbReference type="NCBIfam" id="TIGR01494">
    <property type="entry name" value="ATPase_P-type"/>
    <property type="match status" value="2"/>
</dbReference>
<dbReference type="EMBL" id="JAXOJX010000011">
    <property type="protein sequence ID" value="MDZ5456789.1"/>
    <property type="molecule type" value="Genomic_DNA"/>
</dbReference>
<evidence type="ECO:0000256" key="5">
    <source>
        <dbReference type="ARBA" id="ARBA00022967"/>
    </source>
</evidence>
<sequence>MPNELPTGLALAEAAERLRRDGPNELGATQRRGLAGIVGEVVREPMFLLLLGAGGIYAVMGDMREAVVLLGFVVIIMAVTVLQERRTDRALDALRDLSSPRALALRGGKAVRIPGREVVKGDVLLLAEGDRIPADGVLLQVHELAADESLLTGESEPVPKRAAGERVFAGTLVVSGQGGMRVEATGSHTELGRIGASLQDIGLQASPLREEVARLTRRLLAVGLALCALLVALFWLLRGDALQALLAGITLAMGVLPQEFPVIMIVFLALAARRLAAQQVLTRRLNAIETLGQTTVLAVDKTGTLTLNRMAMAALSVNGQAFDVRGMRDAALPEIFHELLEYAVLASEIEPHDPMEQAFHRLAAAQLAGTEHLHPSWALAREYELAPELLAMSHLWRERGRSDDTVAAKGAPEAIAELCHLDAAALEAVRAEAAELADQGLRVLAVAKARHPAHRDWPAVQHDFDFTWLGLVALADPLRPEVPQAVATCHRAGIRVLMITGDHPRTAQAIAGQAGLDASRVITGEELEALSGKDLVRVAGEASVFARMRPRQKLALVEALKARGDVVAMTGDGVNDAPALKAAHIGIAMGQRGTDVAREAASLVLLHDDFASIVTAIHRGRRTFVNLRRALTYTVAVHVPIVGLALLPVMLGLPVVLAPMHIAFLELVIDPACSLVFEAEQGGDDLMGQPPRRRAESLLPLGSVLQSLLQGLLATALVMGLYAWLQTSAKLAQLAPAAAFTALVAANAALILPSRTGGRRWARLFTGLSGVSRLVVAATIAALFVATGVPAVALLFGFAALPPALWLGCVAAGFSMAVPFELARRWLGPERHGVLALAQRG</sequence>